<accession>A0A0B7A5H5</accession>
<protein>
    <recommendedName>
        <fullName evidence="3">RNase H type-1 domain-containing protein</fullName>
    </recommendedName>
</protein>
<dbReference type="EMBL" id="HACG01029355">
    <property type="protein sequence ID" value="CEK76220.1"/>
    <property type="molecule type" value="Transcribed_RNA"/>
</dbReference>
<organism evidence="1">
    <name type="scientific">Arion vulgaris</name>
    <dbReference type="NCBI Taxonomy" id="1028688"/>
    <lineage>
        <taxon>Eukaryota</taxon>
        <taxon>Metazoa</taxon>
        <taxon>Spiralia</taxon>
        <taxon>Lophotrochozoa</taxon>
        <taxon>Mollusca</taxon>
        <taxon>Gastropoda</taxon>
        <taxon>Heterobranchia</taxon>
        <taxon>Euthyneura</taxon>
        <taxon>Panpulmonata</taxon>
        <taxon>Eupulmonata</taxon>
        <taxon>Stylommatophora</taxon>
        <taxon>Helicina</taxon>
        <taxon>Arionoidea</taxon>
        <taxon>Arionidae</taxon>
        <taxon>Arion</taxon>
    </lineage>
</organism>
<sequence>MSLLSKKSEFVLHWILAHCSVARNDKSDKLARGRGSIIQPHTTQSFIEAKTLLKQSRKIMWRKTTGGYNRTTTTKLELRGRTGK</sequence>
<evidence type="ECO:0000313" key="1">
    <source>
        <dbReference type="EMBL" id="CEK76219.1"/>
    </source>
</evidence>
<proteinExistence type="predicted"/>
<gene>
    <name evidence="1" type="primary">ORF99047</name>
    <name evidence="2" type="synonym">ORF99051</name>
</gene>
<evidence type="ECO:0000313" key="2">
    <source>
        <dbReference type="EMBL" id="CEK76220.1"/>
    </source>
</evidence>
<name>A0A0B7A5H5_9EUPU</name>
<evidence type="ECO:0008006" key="3">
    <source>
        <dbReference type="Google" id="ProtNLM"/>
    </source>
</evidence>
<dbReference type="EMBL" id="HACG01029354">
    <property type="protein sequence ID" value="CEK76219.1"/>
    <property type="molecule type" value="Transcribed_RNA"/>
</dbReference>
<dbReference type="AlphaFoldDB" id="A0A0B7A5H5"/>
<reference evidence="1" key="1">
    <citation type="submission" date="2014-12" db="EMBL/GenBank/DDBJ databases">
        <title>Insight into the proteome of Arion vulgaris.</title>
        <authorList>
            <person name="Aradska J."/>
            <person name="Bulat T."/>
            <person name="Smidak R."/>
            <person name="Sarate P."/>
            <person name="Gangsoo J."/>
            <person name="Sialana F."/>
            <person name="Bilban M."/>
            <person name="Lubec G."/>
        </authorList>
    </citation>
    <scope>NUCLEOTIDE SEQUENCE</scope>
    <source>
        <tissue evidence="1">Skin</tissue>
    </source>
</reference>